<protein>
    <submittedName>
        <fullName evidence="1">Uncharacterized protein</fullName>
    </submittedName>
</protein>
<evidence type="ECO:0000313" key="2">
    <source>
        <dbReference type="Proteomes" id="UP000657918"/>
    </source>
</evidence>
<keyword evidence="2" id="KW-1185">Reference proteome</keyword>
<dbReference type="EMBL" id="JADGMS010000006">
    <property type="protein sequence ID" value="KAF9680944.1"/>
    <property type="molecule type" value="Genomic_DNA"/>
</dbReference>
<dbReference type="AlphaFoldDB" id="A0A835MXU8"/>
<organism evidence="1 2">
    <name type="scientific">Salix dunnii</name>
    <dbReference type="NCBI Taxonomy" id="1413687"/>
    <lineage>
        <taxon>Eukaryota</taxon>
        <taxon>Viridiplantae</taxon>
        <taxon>Streptophyta</taxon>
        <taxon>Embryophyta</taxon>
        <taxon>Tracheophyta</taxon>
        <taxon>Spermatophyta</taxon>
        <taxon>Magnoliopsida</taxon>
        <taxon>eudicotyledons</taxon>
        <taxon>Gunneridae</taxon>
        <taxon>Pentapetalae</taxon>
        <taxon>rosids</taxon>
        <taxon>fabids</taxon>
        <taxon>Malpighiales</taxon>
        <taxon>Salicaceae</taxon>
        <taxon>Saliceae</taxon>
        <taxon>Salix</taxon>
    </lineage>
</organism>
<reference evidence="1 2" key="1">
    <citation type="submission" date="2020-10" db="EMBL/GenBank/DDBJ databases">
        <title>Plant Genome Project.</title>
        <authorList>
            <person name="Zhang R.-G."/>
        </authorList>
    </citation>
    <scope>NUCLEOTIDE SEQUENCE [LARGE SCALE GENOMIC DNA]</scope>
    <source>
        <strain evidence="1">FAFU-HL-1</strain>
        <tissue evidence="1">Leaf</tissue>
    </source>
</reference>
<comment type="caution">
    <text evidence="1">The sequence shown here is derived from an EMBL/GenBank/DDBJ whole genome shotgun (WGS) entry which is preliminary data.</text>
</comment>
<accession>A0A835MXU8</accession>
<name>A0A835MXU8_9ROSI</name>
<proteinExistence type="predicted"/>
<evidence type="ECO:0000313" key="1">
    <source>
        <dbReference type="EMBL" id="KAF9680944.1"/>
    </source>
</evidence>
<sequence>MASDCISLESVARLFIQGEEDDEAASREFNLDNCLESDQNSCIRIMGDAELRIRRIMRNILASKFELACVCLGRKSRSG</sequence>
<dbReference type="Proteomes" id="UP000657918">
    <property type="component" value="Unassembled WGS sequence"/>
</dbReference>
<gene>
    <name evidence="1" type="ORF">SADUNF_Sadunf06G0174200</name>
</gene>